<protein>
    <submittedName>
        <fullName evidence="2">Uncharacterized protein</fullName>
    </submittedName>
</protein>
<sequence>MSILDVELELRTMQSSGLKMTLMYPALMENLEAPKSSQEQEKATVILPRFTASQQNSINNVTTIEEVEVAQEVRRQSRKPCRDCENAGWRLRDLHTQELRTKRVYATIAAQQRHKIKKMVLSQSSDGTVLDHQIEASFKSSSVEPDLSKTVVFEDIPDVAAKPEDAKPEAVRCQVTQKTNIATVVLHGAAGTAVESTINGHAKRRGSKLAQQHHIYGPVPHTNENRTSRNPLRPRRRAGRGSMGRDANAANNIAISGASILFSTEHKALPPTVPSPFLQL</sequence>
<dbReference type="EMBL" id="KV442013">
    <property type="protein sequence ID" value="OAQ35675.1"/>
    <property type="molecule type" value="Genomic_DNA"/>
</dbReference>
<gene>
    <name evidence="2" type="ORF">K457DRAFT_12899</name>
</gene>
<evidence type="ECO:0000256" key="1">
    <source>
        <dbReference type="SAM" id="MobiDB-lite"/>
    </source>
</evidence>
<keyword evidence="3" id="KW-1185">Reference proteome</keyword>
<reference evidence="2 3" key="1">
    <citation type="submission" date="2016-05" db="EMBL/GenBank/DDBJ databases">
        <title>Genome sequencing reveals origins of a unique bacterial endosymbiosis in the earliest lineages of terrestrial Fungi.</title>
        <authorList>
            <consortium name="DOE Joint Genome Institute"/>
            <person name="Uehling J."/>
            <person name="Gryganskyi A."/>
            <person name="Hameed K."/>
            <person name="Tschaplinski T."/>
            <person name="Misztal P."/>
            <person name="Wu S."/>
            <person name="Desiro A."/>
            <person name="Vande Pol N."/>
            <person name="Du Z.-Y."/>
            <person name="Zienkiewicz A."/>
            <person name="Zienkiewicz K."/>
            <person name="Morin E."/>
            <person name="Tisserant E."/>
            <person name="Splivallo R."/>
            <person name="Hainaut M."/>
            <person name="Henrissat B."/>
            <person name="Ohm R."/>
            <person name="Kuo A."/>
            <person name="Yan J."/>
            <person name="Lipzen A."/>
            <person name="Nolan M."/>
            <person name="Labutti K."/>
            <person name="Barry K."/>
            <person name="Goldstein A."/>
            <person name="Labbe J."/>
            <person name="Schadt C."/>
            <person name="Tuskan G."/>
            <person name="Grigoriev I."/>
            <person name="Martin F."/>
            <person name="Vilgalys R."/>
            <person name="Bonito G."/>
        </authorList>
    </citation>
    <scope>NUCLEOTIDE SEQUENCE [LARGE SCALE GENOMIC DNA]</scope>
    <source>
        <strain evidence="2 3">AG-77</strain>
    </source>
</reference>
<feature type="region of interest" description="Disordered" evidence="1">
    <location>
        <begin position="215"/>
        <end position="250"/>
    </location>
</feature>
<organism evidence="2 3">
    <name type="scientific">Linnemannia elongata AG-77</name>
    <dbReference type="NCBI Taxonomy" id="1314771"/>
    <lineage>
        <taxon>Eukaryota</taxon>
        <taxon>Fungi</taxon>
        <taxon>Fungi incertae sedis</taxon>
        <taxon>Mucoromycota</taxon>
        <taxon>Mortierellomycotina</taxon>
        <taxon>Mortierellomycetes</taxon>
        <taxon>Mortierellales</taxon>
        <taxon>Mortierellaceae</taxon>
        <taxon>Linnemannia</taxon>
    </lineage>
</organism>
<dbReference type="OrthoDB" id="2445728at2759"/>
<name>A0A197KDU5_9FUNG</name>
<dbReference type="AlphaFoldDB" id="A0A197KDU5"/>
<accession>A0A197KDU5</accession>
<evidence type="ECO:0000313" key="2">
    <source>
        <dbReference type="EMBL" id="OAQ35675.1"/>
    </source>
</evidence>
<dbReference type="Proteomes" id="UP000078512">
    <property type="component" value="Unassembled WGS sequence"/>
</dbReference>
<proteinExistence type="predicted"/>
<evidence type="ECO:0000313" key="3">
    <source>
        <dbReference type="Proteomes" id="UP000078512"/>
    </source>
</evidence>